<sequence length="1244" mass="133405">MKRARLDVAEHEPWVIGRSHVFGAAPQTLQSVSGRADPGQALTHVDDVQYIGQVPAIETRAADRFGPPFRQSNAVGGAQPSPAAVVRTEFPSHATIAACRVAASGRGSRSRAPCGGGGSVAAQPIFVDLSIDDDDDDDHDHGDAGGETQAKPISLRGGASGRGGTYDNSREGNTNPNPWALSETAPVLYPSRVGAVLPYGGEAYGGRIPAQHGLPPAVVGQRPRVGTGHPVDTSADSEGEFDSAAVGSGGRGGGNAGYGSAYGGASWAQHPRAPGVGADMALFVYPDDSPETIRRKFSAIDAMQRREPPIQFSLQHQIQQQQQQNQAHSRSHRQISPDHSVPYQPQPQVWYGGEHVVYGCGAVQELQQPLQPWTGGGRGSGPGNGGGGGGGGAYDGPYQHEPYSERQQQLQPYKPYIQPAFGDPPAGYQQASGGGGAGVRGFGAADVSGGYGAYGTNPYIPPGPQVPPPQLPSPHQQQSVAGNDHGACTTAKSSYVSDTYGGGGGGVTHVSATIFGTSDSAAGSNRPPGPYPAAGEAPPRLQEVDVDEVVSPQLTPEQERVLQYVRDGDNIFFTGNAGTGKTFVLSRIIEELRQRYGADFNQRVAVCASTGIAATHIGGTTLHSALGCAVPTEYKDFKIMFKKDTRDRIRGYEVLILDEASMTSGELWMMLELQLRLLRGNQKPAGGLQLIFSGDFFQLPPVTRRPQGSDPIPLQLFTNWGYMFQTTTWARCRMRQVLLTQVFRQADAEFAQLLNDIRYGRNAREAVERIVATCARPLVCADGIRPTKLYSINKDVDSINREELQKLPGKAVTMVSRDVVQLDPSFMNIDPPLSKQELQEAESRLWSCDFWRSCLAAQTYHLKVQAQVMLVRNIELRADGGRQLVNGSRGVVEGWAAKVDIISRLKRHLNASAADHQDAGGPAGRTSKRSYAETKAAGSRHKAVRAHSDDENDYATASFAGDRPPRGPGGVPLMVGGRDYVEPPLPPSEEMVSAKISALERWRGLFVPVVRFANGVVTEVQPMMFSSRVPRWGECSRLQVPLKLAWALTIHKCQGMSLDRVQISMRGIFATGQAYVALSRARSLEGLELLDWSDDCVKVDPCVVSFYRALQEGRTNEDEQEAAWRFFVEHRMAKRLPPPYRLPADGATTAATDTQSIPHWPRPPSDGDNEEACGISSVAAGDSGPSRWLLGGGSRMGRGAGGGVGRDLGVGGRGPGVGGRARENDMCYKCRQLGHWASACPNRC</sequence>
<feature type="region of interest" description="Disordered" evidence="10">
    <location>
        <begin position="313"/>
        <end position="344"/>
    </location>
</feature>
<keyword evidence="6" id="KW-0238">DNA-binding</keyword>
<evidence type="ECO:0000256" key="2">
    <source>
        <dbReference type="ARBA" id="ARBA00022763"/>
    </source>
</evidence>
<dbReference type="GO" id="GO:0003676">
    <property type="term" value="F:nucleic acid binding"/>
    <property type="evidence" value="ECO:0007669"/>
    <property type="project" value="InterPro"/>
</dbReference>
<keyword evidence="8" id="KW-0413">Isomerase</keyword>
<dbReference type="SUPFAM" id="SSF52540">
    <property type="entry name" value="P-loop containing nucleoside triphosphate hydrolases"/>
    <property type="match status" value="2"/>
</dbReference>
<evidence type="ECO:0000256" key="10">
    <source>
        <dbReference type="SAM" id="MobiDB-lite"/>
    </source>
</evidence>
<evidence type="ECO:0000256" key="9">
    <source>
        <dbReference type="RuleBase" id="RU363044"/>
    </source>
</evidence>
<dbReference type="Proteomes" id="UP000722791">
    <property type="component" value="Unassembled WGS sequence"/>
</dbReference>
<evidence type="ECO:0000313" key="12">
    <source>
        <dbReference type="Proteomes" id="UP000722791"/>
    </source>
</evidence>
<dbReference type="Pfam" id="PF21530">
    <property type="entry name" value="Pif1_2B_dom"/>
    <property type="match status" value="1"/>
</dbReference>
<dbReference type="GO" id="GO:0006310">
    <property type="term" value="P:DNA recombination"/>
    <property type="evidence" value="ECO:0007669"/>
    <property type="project" value="UniProtKB-KW"/>
</dbReference>
<comment type="catalytic activity">
    <reaction evidence="9">
        <text>ATP + H2O = ADP + phosphate + H(+)</text>
        <dbReference type="Rhea" id="RHEA:13065"/>
        <dbReference type="ChEBI" id="CHEBI:15377"/>
        <dbReference type="ChEBI" id="CHEBI:15378"/>
        <dbReference type="ChEBI" id="CHEBI:30616"/>
        <dbReference type="ChEBI" id="CHEBI:43474"/>
        <dbReference type="ChEBI" id="CHEBI:456216"/>
        <dbReference type="EC" id="5.6.2.3"/>
    </reaction>
</comment>
<keyword evidence="9" id="KW-0233">DNA recombination</keyword>
<proteinExistence type="inferred from homology"/>
<dbReference type="PANTHER" id="PTHR47642">
    <property type="entry name" value="ATP-DEPENDENT DNA HELICASE"/>
    <property type="match status" value="1"/>
</dbReference>
<evidence type="ECO:0000256" key="1">
    <source>
        <dbReference type="ARBA" id="ARBA00022741"/>
    </source>
</evidence>
<dbReference type="InterPro" id="IPR001878">
    <property type="entry name" value="Znf_CCHC"/>
</dbReference>
<keyword evidence="5 9" id="KW-0067">ATP-binding</keyword>
<feature type="region of interest" description="Disordered" evidence="10">
    <location>
        <begin position="221"/>
        <end position="250"/>
    </location>
</feature>
<feature type="region of interest" description="Disordered" evidence="10">
    <location>
        <begin position="518"/>
        <end position="538"/>
    </location>
</feature>
<comment type="cofactor">
    <cofactor evidence="9">
        <name>Mg(2+)</name>
        <dbReference type="ChEBI" id="CHEBI:18420"/>
    </cofactor>
</comment>
<evidence type="ECO:0000313" key="11">
    <source>
        <dbReference type="EMBL" id="GIL99931.1"/>
    </source>
</evidence>
<dbReference type="Pfam" id="PF00098">
    <property type="entry name" value="zf-CCHC"/>
    <property type="match status" value="1"/>
</dbReference>
<organism evidence="11 12">
    <name type="scientific">Volvox reticuliferus</name>
    <dbReference type="NCBI Taxonomy" id="1737510"/>
    <lineage>
        <taxon>Eukaryota</taxon>
        <taxon>Viridiplantae</taxon>
        <taxon>Chlorophyta</taxon>
        <taxon>core chlorophytes</taxon>
        <taxon>Chlorophyceae</taxon>
        <taxon>CS clade</taxon>
        <taxon>Chlamydomonadales</taxon>
        <taxon>Volvocaceae</taxon>
        <taxon>Volvox</taxon>
    </lineage>
</organism>
<feature type="region of interest" description="Disordered" evidence="10">
    <location>
        <begin position="370"/>
        <end position="437"/>
    </location>
</feature>
<protein>
    <recommendedName>
        <fullName evidence="9">ATP-dependent DNA helicase</fullName>
        <ecNumber evidence="9">5.6.2.3</ecNumber>
    </recommendedName>
</protein>
<dbReference type="SMART" id="SM00343">
    <property type="entry name" value="ZnF_C2HC"/>
    <property type="match status" value="1"/>
</dbReference>
<feature type="region of interest" description="Disordered" evidence="10">
    <location>
        <begin position="1200"/>
        <end position="1219"/>
    </location>
</feature>
<feature type="compositionally biased region" description="Pro residues" evidence="10">
    <location>
        <begin position="459"/>
        <end position="472"/>
    </location>
</feature>
<dbReference type="OrthoDB" id="508102at2759"/>
<keyword evidence="1 9" id="KW-0547">Nucleotide-binding</keyword>
<keyword evidence="7 9" id="KW-0234">DNA repair</keyword>
<evidence type="ECO:0000256" key="8">
    <source>
        <dbReference type="ARBA" id="ARBA00023235"/>
    </source>
</evidence>
<feature type="region of interest" description="Disordered" evidence="10">
    <location>
        <begin position="130"/>
        <end position="179"/>
    </location>
</feature>
<dbReference type="GO" id="GO:0006281">
    <property type="term" value="P:DNA repair"/>
    <property type="evidence" value="ECO:0007669"/>
    <property type="project" value="UniProtKB-KW"/>
</dbReference>
<keyword evidence="2 9" id="KW-0227">DNA damage</keyword>
<dbReference type="GO" id="GO:0016787">
    <property type="term" value="F:hydrolase activity"/>
    <property type="evidence" value="ECO:0007669"/>
    <property type="project" value="UniProtKB-KW"/>
</dbReference>
<feature type="region of interest" description="Disordered" evidence="10">
    <location>
        <begin position="1138"/>
        <end position="1195"/>
    </location>
</feature>
<dbReference type="Gene3D" id="4.10.60.10">
    <property type="entry name" value="Zinc finger, CCHC-type"/>
    <property type="match status" value="1"/>
</dbReference>
<feature type="region of interest" description="Disordered" evidence="10">
    <location>
        <begin position="456"/>
        <end position="487"/>
    </location>
</feature>
<dbReference type="GO" id="GO:0005524">
    <property type="term" value="F:ATP binding"/>
    <property type="evidence" value="ECO:0007669"/>
    <property type="project" value="UniProtKB-KW"/>
</dbReference>
<dbReference type="CDD" id="cd18037">
    <property type="entry name" value="DEXSc_Pif1_like"/>
    <property type="match status" value="1"/>
</dbReference>
<evidence type="ECO:0000256" key="4">
    <source>
        <dbReference type="ARBA" id="ARBA00022806"/>
    </source>
</evidence>
<dbReference type="InterPro" id="IPR049163">
    <property type="entry name" value="Pif1-like_2B_dom"/>
</dbReference>
<feature type="compositionally biased region" description="Gly residues" evidence="10">
    <location>
        <begin position="374"/>
        <end position="394"/>
    </location>
</feature>
<dbReference type="Gene3D" id="3.40.50.300">
    <property type="entry name" value="P-loop containing nucleotide triphosphate hydrolases"/>
    <property type="match status" value="1"/>
</dbReference>
<feature type="region of interest" description="Disordered" evidence="10">
    <location>
        <begin position="912"/>
        <end position="952"/>
    </location>
</feature>
<comment type="caution">
    <text evidence="11">The sequence shown here is derived from an EMBL/GenBank/DDBJ whole genome shotgun (WGS) entry which is preliminary data.</text>
</comment>
<dbReference type="Pfam" id="PF05970">
    <property type="entry name" value="PIF1"/>
    <property type="match status" value="1"/>
</dbReference>
<gene>
    <name evidence="11" type="ORF">Vretimale_4978</name>
</gene>
<dbReference type="PANTHER" id="PTHR47642:SF5">
    <property type="entry name" value="ATP-DEPENDENT DNA HELICASE"/>
    <property type="match status" value="1"/>
</dbReference>
<dbReference type="EC" id="5.6.2.3" evidence="9"/>
<dbReference type="CDD" id="cd18809">
    <property type="entry name" value="SF1_C_RecD"/>
    <property type="match status" value="1"/>
</dbReference>
<dbReference type="GO" id="GO:0043139">
    <property type="term" value="F:5'-3' DNA helicase activity"/>
    <property type="evidence" value="ECO:0007669"/>
    <property type="project" value="UniProtKB-EC"/>
</dbReference>
<dbReference type="InterPro" id="IPR027417">
    <property type="entry name" value="P-loop_NTPase"/>
</dbReference>
<feature type="compositionally biased region" description="Low complexity" evidence="10">
    <location>
        <begin position="313"/>
        <end position="328"/>
    </location>
</feature>
<keyword evidence="4 9" id="KW-0347">Helicase</keyword>
<dbReference type="GO" id="GO:0000723">
    <property type="term" value="P:telomere maintenance"/>
    <property type="evidence" value="ECO:0007669"/>
    <property type="project" value="InterPro"/>
</dbReference>
<dbReference type="SUPFAM" id="SSF57756">
    <property type="entry name" value="Retrovirus zinc finger-like domains"/>
    <property type="match status" value="1"/>
</dbReference>
<dbReference type="InterPro" id="IPR036875">
    <property type="entry name" value="Znf_CCHC_sf"/>
</dbReference>
<evidence type="ECO:0000256" key="7">
    <source>
        <dbReference type="ARBA" id="ARBA00023204"/>
    </source>
</evidence>
<name>A0A8J4DCJ7_9CHLO</name>
<feature type="compositionally biased region" description="Low complexity" evidence="10">
    <location>
        <begin position="1144"/>
        <end position="1154"/>
    </location>
</feature>
<dbReference type="PROSITE" id="PS50158">
    <property type="entry name" value="ZF_CCHC"/>
    <property type="match status" value="1"/>
</dbReference>
<reference evidence="11" key="1">
    <citation type="journal article" date="2021" name="Proc. Natl. Acad. Sci. U.S.A.">
        <title>Three genomes in the algal genus Volvox reveal the fate of a haploid sex-determining region after a transition to homothallism.</title>
        <authorList>
            <person name="Yamamoto K."/>
            <person name="Hamaji T."/>
            <person name="Kawai-Toyooka H."/>
            <person name="Matsuzaki R."/>
            <person name="Takahashi F."/>
            <person name="Nishimura Y."/>
            <person name="Kawachi M."/>
            <person name="Noguchi H."/>
            <person name="Minakuchi Y."/>
            <person name="Umen J.G."/>
            <person name="Toyoda A."/>
            <person name="Nozaki H."/>
        </authorList>
    </citation>
    <scope>NUCLEOTIDE SEQUENCE</scope>
    <source>
        <strain evidence="11">NIES-3785</strain>
    </source>
</reference>
<evidence type="ECO:0000256" key="5">
    <source>
        <dbReference type="ARBA" id="ARBA00022840"/>
    </source>
</evidence>
<keyword evidence="3 9" id="KW-0378">Hydrolase</keyword>
<dbReference type="InterPro" id="IPR051055">
    <property type="entry name" value="PIF1_helicase"/>
</dbReference>
<dbReference type="InterPro" id="IPR010285">
    <property type="entry name" value="DNA_helicase_pif1-like_DEAD"/>
</dbReference>
<dbReference type="AlphaFoldDB" id="A0A8J4DCJ7"/>
<evidence type="ECO:0000256" key="6">
    <source>
        <dbReference type="ARBA" id="ARBA00023125"/>
    </source>
</evidence>
<dbReference type="GO" id="GO:0008270">
    <property type="term" value="F:zinc ion binding"/>
    <property type="evidence" value="ECO:0007669"/>
    <property type="project" value="InterPro"/>
</dbReference>
<comment type="similarity">
    <text evidence="9">Belongs to the helicase family.</text>
</comment>
<evidence type="ECO:0000256" key="3">
    <source>
        <dbReference type="ARBA" id="ARBA00022801"/>
    </source>
</evidence>
<dbReference type="EMBL" id="BNCQ01000007">
    <property type="protein sequence ID" value="GIL99931.1"/>
    <property type="molecule type" value="Genomic_DNA"/>
</dbReference>
<accession>A0A8J4DCJ7</accession>